<sequence length="206" mass="23180">MTHTRAGDLNATVGRSWTEKIDCRLSARLWTCTSLRHLTRLQLLSACPAKRKIGSAYSDHGSQHYHDLPAQTQLRTVPAPRYNRDLPLLRLSSASTLDLMWPESWVAHLTSMSALVKEEVSDTTVAWVDIIQHQHHGLHYTPSTSTCSSFSTPPTFRNGWLSSGRRESRKRRKRTVSRNVGLETLLLNPTAVTFGCRCGLVPNDTF</sequence>
<comment type="caution">
    <text evidence="1">The sequence shown here is derived from an EMBL/GenBank/DDBJ whole genome shotgun (WGS) entry which is preliminary data.</text>
</comment>
<organism evidence="1 2">
    <name type="scientific">Fusarium duplospermum</name>
    <dbReference type="NCBI Taxonomy" id="1325734"/>
    <lineage>
        <taxon>Eukaryota</taxon>
        <taxon>Fungi</taxon>
        <taxon>Dikarya</taxon>
        <taxon>Ascomycota</taxon>
        <taxon>Pezizomycotina</taxon>
        <taxon>Sordariomycetes</taxon>
        <taxon>Hypocreomycetidae</taxon>
        <taxon>Hypocreales</taxon>
        <taxon>Nectriaceae</taxon>
        <taxon>Fusarium</taxon>
        <taxon>Fusarium solani species complex</taxon>
    </lineage>
</organism>
<protein>
    <submittedName>
        <fullName evidence="1">Uncharacterized protein</fullName>
    </submittedName>
</protein>
<reference evidence="1 2" key="1">
    <citation type="submission" date="2017-06" db="EMBL/GenBank/DDBJ databases">
        <title>Comparative genomic analysis of Ambrosia Fusariam Clade fungi.</title>
        <authorList>
            <person name="Stajich J.E."/>
            <person name="Carrillo J."/>
            <person name="Kijimoto T."/>
            <person name="Eskalen A."/>
            <person name="O'Donnell K."/>
            <person name="Kasson M."/>
        </authorList>
    </citation>
    <scope>NUCLEOTIDE SEQUENCE [LARGE SCALE GENOMIC DNA]</scope>
    <source>
        <strain evidence="1 2">NRRL62584</strain>
    </source>
</reference>
<gene>
    <name evidence="1" type="ORF">CEP54_001197</name>
</gene>
<evidence type="ECO:0000313" key="2">
    <source>
        <dbReference type="Proteomes" id="UP000288168"/>
    </source>
</evidence>
<proteinExistence type="predicted"/>
<dbReference type="Proteomes" id="UP000288168">
    <property type="component" value="Unassembled WGS sequence"/>
</dbReference>
<accession>A0A428R243</accession>
<keyword evidence="2" id="KW-1185">Reference proteome</keyword>
<name>A0A428R243_9HYPO</name>
<evidence type="ECO:0000313" key="1">
    <source>
        <dbReference type="EMBL" id="RSL71596.1"/>
    </source>
</evidence>
<dbReference type="AlphaFoldDB" id="A0A428R243"/>
<dbReference type="EMBL" id="NKCI01000006">
    <property type="protein sequence ID" value="RSL71596.1"/>
    <property type="molecule type" value="Genomic_DNA"/>
</dbReference>